<evidence type="ECO:0000256" key="1">
    <source>
        <dbReference type="SAM" id="MobiDB-lite"/>
    </source>
</evidence>
<dbReference type="EMBL" id="CAJOBI010006955">
    <property type="protein sequence ID" value="CAF4073746.1"/>
    <property type="molecule type" value="Genomic_DNA"/>
</dbReference>
<proteinExistence type="predicted"/>
<name>A0A8S2Q049_9BILA</name>
<comment type="caution">
    <text evidence="2">The sequence shown here is derived from an EMBL/GenBank/DDBJ whole genome shotgun (WGS) entry which is preliminary data.</text>
</comment>
<dbReference type="Proteomes" id="UP000676336">
    <property type="component" value="Unassembled WGS sequence"/>
</dbReference>
<gene>
    <name evidence="2" type="ORF">SMN809_LOCUS15898</name>
</gene>
<sequence>MNILSHKIYRLLIKKLRRKLKRQQQAKERDEKIRLEELQRQNDPLYQAWIIQKEKIRLQKEVEEEEENKKARKLREQREQMELQQQQELTKERVEKQK</sequence>
<evidence type="ECO:0008006" key="4">
    <source>
        <dbReference type="Google" id="ProtNLM"/>
    </source>
</evidence>
<feature type="non-terminal residue" evidence="2">
    <location>
        <position position="1"/>
    </location>
</feature>
<feature type="compositionally biased region" description="Basic and acidic residues" evidence="1">
    <location>
        <begin position="89"/>
        <end position="98"/>
    </location>
</feature>
<evidence type="ECO:0000313" key="3">
    <source>
        <dbReference type="Proteomes" id="UP000676336"/>
    </source>
</evidence>
<reference evidence="2" key="1">
    <citation type="submission" date="2021-02" db="EMBL/GenBank/DDBJ databases">
        <authorList>
            <person name="Nowell W R."/>
        </authorList>
    </citation>
    <scope>NUCLEOTIDE SEQUENCE</scope>
</reference>
<dbReference type="AlphaFoldDB" id="A0A8S2Q049"/>
<evidence type="ECO:0000313" key="2">
    <source>
        <dbReference type="EMBL" id="CAF4073746.1"/>
    </source>
</evidence>
<protein>
    <recommendedName>
        <fullName evidence="4">Trichohyalin-plectin-homology domain-containing protein</fullName>
    </recommendedName>
</protein>
<organism evidence="2 3">
    <name type="scientific">Rotaria magnacalcarata</name>
    <dbReference type="NCBI Taxonomy" id="392030"/>
    <lineage>
        <taxon>Eukaryota</taxon>
        <taxon>Metazoa</taxon>
        <taxon>Spiralia</taxon>
        <taxon>Gnathifera</taxon>
        <taxon>Rotifera</taxon>
        <taxon>Eurotatoria</taxon>
        <taxon>Bdelloidea</taxon>
        <taxon>Philodinida</taxon>
        <taxon>Philodinidae</taxon>
        <taxon>Rotaria</taxon>
    </lineage>
</organism>
<feature type="region of interest" description="Disordered" evidence="1">
    <location>
        <begin position="65"/>
        <end position="98"/>
    </location>
</feature>
<accession>A0A8S2Q049</accession>